<evidence type="ECO:0000256" key="5">
    <source>
        <dbReference type="ARBA" id="ARBA00022692"/>
    </source>
</evidence>
<keyword evidence="14" id="KW-1185">Reference proteome</keyword>
<dbReference type="InterPro" id="IPR002523">
    <property type="entry name" value="MgTranspt_CorA/ZnTranspt_ZntB"/>
</dbReference>
<dbReference type="Proteomes" id="UP000245283">
    <property type="component" value="Unassembled WGS sequence"/>
</dbReference>
<dbReference type="FunFam" id="1.20.58.340:FF:000004">
    <property type="entry name" value="Magnesium transport protein CorA"/>
    <property type="match status" value="1"/>
</dbReference>
<keyword evidence="6" id="KW-0460">Magnesium</keyword>
<dbReference type="PANTHER" id="PTHR46494:SF1">
    <property type="entry name" value="CORA FAMILY METAL ION TRANSPORTER (EUROFUNG)"/>
    <property type="match status" value="1"/>
</dbReference>
<accession>A0A2V1K445</accession>
<evidence type="ECO:0000256" key="12">
    <source>
        <dbReference type="SAM" id="Phobius"/>
    </source>
</evidence>
<protein>
    <submittedName>
        <fullName evidence="13">Transporter</fullName>
    </submittedName>
</protein>
<dbReference type="CDD" id="cd12830">
    <property type="entry name" value="MtCorA-like"/>
    <property type="match status" value="1"/>
</dbReference>
<gene>
    <name evidence="13" type="ORF">DD236_11415</name>
</gene>
<evidence type="ECO:0000313" key="14">
    <source>
        <dbReference type="Proteomes" id="UP000245283"/>
    </source>
</evidence>
<dbReference type="EMBL" id="QETB01000007">
    <property type="protein sequence ID" value="PWF24419.1"/>
    <property type="molecule type" value="Genomic_DNA"/>
</dbReference>
<dbReference type="GO" id="GO:0005886">
    <property type="term" value="C:plasma membrane"/>
    <property type="evidence" value="ECO:0007669"/>
    <property type="project" value="UniProtKB-SubCell"/>
</dbReference>
<evidence type="ECO:0000256" key="11">
    <source>
        <dbReference type="ARBA" id="ARBA00045497"/>
    </source>
</evidence>
<dbReference type="Gene3D" id="1.20.58.340">
    <property type="entry name" value="Magnesium transport protein CorA, transmembrane region"/>
    <property type="match status" value="2"/>
</dbReference>
<dbReference type="GO" id="GO:0015087">
    <property type="term" value="F:cobalt ion transmembrane transporter activity"/>
    <property type="evidence" value="ECO:0007669"/>
    <property type="project" value="TreeGrafter"/>
</dbReference>
<keyword evidence="5 12" id="KW-0812">Transmembrane</keyword>
<comment type="subcellular location">
    <subcellularLocation>
        <location evidence="1">Cell membrane</location>
        <topology evidence="1">Multi-pass membrane protein</topology>
    </subcellularLocation>
</comment>
<dbReference type="InterPro" id="IPR045863">
    <property type="entry name" value="CorA_TM1_TM2"/>
</dbReference>
<dbReference type="InterPro" id="IPR045861">
    <property type="entry name" value="CorA_cytoplasmic_dom"/>
</dbReference>
<reference evidence="14" key="1">
    <citation type="submission" date="2018-05" db="EMBL/GenBank/DDBJ databases">
        <authorList>
            <person name="Li Y."/>
        </authorList>
    </citation>
    <scope>NUCLEOTIDE SEQUENCE [LARGE SCALE GENOMIC DNA]</scope>
    <source>
        <strain evidence="14">sk1b4</strain>
    </source>
</reference>
<dbReference type="RefSeq" id="WP_109094528.1">
    <property type="nucleotide sequence ID" value="NZ_QETB01000007.1"/>
</dbReference>
<evidence type="ECO:0000256" key="9">
    <source>
        <dbReference type="ARBA" id="ARBA00023136"/>
    </source>
</evidence>
<evidence type="ECO:0000313" key="13">
    <source>
        <dbReference type="EMBL" id="PWF24419.1"/>
    </source>
</evidence>
<evidence type="ECO:0000256" key="8">
    <source>
        <dbReference type="ARBA" id="ARBA00023065"/>
    </source>
</evidence>
<keyword evidence="4" id="KW-1003">Cell membrane</keyword>
<dbReference type="GO" id="GO:0015095">
    <property type="term" value="F:magnesium ion transmembrane transporter activity"/>
    <property type="evidence" value="ECO:0007669"/>
    <property type="project" value="TreeGrafter"/>
</dbReference>
<dbReference type="GO" id="GO:0000287">
    <property type="term" value="F:magnesium ion binding"/>
    <property type="evidence" value="ECO:0007669"/>
    <property type="project" value="TreeGrafter"/>
</dbReference>
<evidence type="ECO:0000256" key="3">
    <source>
        <dbReference type="ARBA" id="ARBA00022448"/>
    </source>
</evidence>
<evidence type="ECO:0000256" key="1">
    <source>
        <dbReference type="ARBA" id="ARBA00004651"/>
    </source>
</evidence>
<dbReference type="SUPFAM" id="SSF143865">
    <property type="entry name" value="CorA soluble domain-like"/>
    <property type="match status" value="1"/>
</dbReference>
<comment type="similarity">
    <text evidence="2">Belongs to the CorA metal ion transporter (MIT) (TC 1.A.35) family.</text>
</comment>
<dbReference type="OrthoDB" id="9803416at2"/>
<keyword evidence="3" id="KW-0813">Transport</keyword>
<evidence type="ECO:0000256" key="6">
    <source>
        <dbReference type="ARBA" id="ARBA00022842"/>
    </source>
</evidence>
<comment type="function">
    <text evidence="11">Mediates influx of magnesium ions. Alternates between open and closed states. Activated by low cytoplasmic Mg(2+) levels. Inactive when cytoplasmic Mg(2+) levels are high.</text>
</comment>
<evidence type="ECO:0000256" key="7">
    <source>
        <dbReference type="ARBA" id="ARBA00022989"/>
    </source>
</evidence>
<feature type="transmembrane region" description="Helical" evidence="12">
    <location>
        <begin position="290"/>
        <end position="309"/>
    </location>
</feature>
<dbReference type="SUPFAM" id="SSF144083">
    <property type="entry name" value="Magnesium transport protein CorA, transmembrane region"/>
    <property type="match status" value="1"/>
</dbReference>
<feature type="transmembrane region" description="Helical" evidence="12">
    <location>
        <begin position="321"/>
        <end position="341"/>
    </location>
</feature>
<dbReference type="Pfam" id="PF01544">
    <property type="entry name" value="CorA"/>
    <property type="match status" value="1"/>
</dbReference>
<organism evidence="13 14">
    <name type="scientific">Ancrocorticia populi</name>
    <dbReference type="NCBI Taxonomy" id="2175228"/>
    <lineage>
        <taxon>Bacteria</taxon>
        <taxon>Bacillati</taxon>
        <taxon>Actinomycetota</taxon>
        <taxon>Actinomycetes</taxon>
        <taxon>Actinomycetales</taxon>
        <taxon>Actinomycetaceae</taxon>
        <taxon>Ancrocorticia</taxon>
    </lineage>
</organism>
<keyword evidence="7 12" id="KW-1133">Transmembrane helix</keyword>
<dbReference type="GO" id="GO:0050897">
    <property type="term" value="F:cobalt ion binding"/>
    <property type="evidence" value="ECO:0007669"/>
    <property type="project" value="TreeGrafter"/>
</dbReference>
<evidence type="ECO:0000256" key="2">
    <source>
        <dbReference type="ARBA" id="ARBA00009765"/>
    </source>
</evidence>
<evidence type="ECO:0000256" key="10">
    <source>
        <dbReference type="ARBA" id="ARBA00034269"/>
    </source>
</evidence>
<comment type="catalytic activity">
    <reaction evidence="10">
        <text>Mg(2+)(in) = Mg(2+)(out)</text>
        <dbReference type="Rhea" id="RHEA:29827"/>
        <dbReference type="ChEBI" id="CHEBI:18420"/>
    </reaction>
</comment>
<dbReference type="PANTHER" id="PTHR46494">
    <property type="entry name" value="CORA FAMILY METAL ION TRANSPORTER (EUROFUNG)"/>
    <property type="match status" value="1"/>
</dbReference>
<keyword evidence="8" id="KW-0406">Ion transport</keyword>
<dbReference type="Gene3D" id="3.30.460.20">
    <property type="entry name" value="CorA soluble domain-like"/>
    <property type="match status" value="1"/>
</dbReference>
<comment type="caution">
    <text evidence="13">The sequence shown here is derived from an EMBL/GenBank/DDBJ whole genome shotgun (WGS) entry which is preliminary data.</text>
</comment>
<dbReference type="AlphaFoldDB" id="A0A2V1K445"/>
<proteinExistence type="inferred from homology"/>
<name>A0A2V1K445_9ACTO</name>
<keyword evidence="9 12" id="KW-0472">Membrane</keyword>
<sequence length="347" mass="38899">MLEATYAVYRATGESKIVSDLTEALRIWNREPQDSRLLWADIPATGSAASLLSQLAEAFGLHRLAVEDAEEGHQRTKFERYGDSNFMVLRPASSLHDGSVTLSELEIFSGSGYLITVRHVDPPEEGVAHGWHSDHLSDSMRSEFADSLTRFRAQDFGSLSATYALLHQVLDCVVDSYGPILDVLEDAADDQEDRIFSGAPISSQEIYTLSRSVLELDKAIKSLPTAMQGLTEYSHRANFSDDMLQNLRDVTDHVQIHVDRLERLRSIIHEIFSANSTLIAERQGDQTKKISAWAGILFIPSLIAGLYGMNFTHMPELHWMLGYPFAILLMLLGSAIMYAIFKYKDWV</sequence>
<evidence type="ECO:0000256" key="4">
    <source>
        <dbReference type="ARBA" id="ARBA00022475"/>
    </source>
</evidence>